<organism evidence="8 9">
    <name type="scientific">Alistipes intestinihominis</name>
    <dbReference type="NCBI Taxonomy" id="3133172"/>
    <lineage>
        <taxon>Bacteria</taxon>
        <taxon>Pseudomonadati</taxon>
        <taxon>Bacteroidota</taxon>
        <taxon>Bacteroidia</taxon>
        <taxon>Bacteroidales</taxon>
        <taxon>Rikenellaceae</taxon>
        <taxon>Alistipes</taxon>
    </lineage>
</organism>
<evidence type="ECO:0000256" key="4">
    <source>
        <dbReference type="PROSITE-ProRule" id="PRU10040"/>
    </source>
</evidence>
<dbReference type="PROSITE" id="PS00503">
    <property type="entry name" value="PECTINESTERASE_2"/>
    <property type="match status" value="1"/>
</dbReference>
<keyword evidence="3 5" id="KW-0063">Aspartyl esterase</keyword>
<dbReference type="InterPro" id="IPR033131">
    <property type="entry name" value="Pectinesterase_Asp_AS"/>
</dbReference>
<evidence type="ECO:0000259" key="6">
    <source>
        <dbReference type="Pfam" id="PF01095"/>
    </source>
</evidence>
<gene>
    <name evidence="8" type="ORF">WMO46_10940</name>
</gene>
<keyword evidence="5" id="KW-0732">Signal</keyword>
<feature type="domain" description="Pectinesterase catalytic" evidence="6">
    <location>
        <begin position="246"/>
        <end position="529"/>
    </location>
</feature>
<feature type="domain" description="SGNH hydrolase-type esterase" evidence="7">
    <location>
        <begin position="26"/>
        <end position="222"/>
    </location>
</feature>
<evidence type="ECO:0000256" key="5">
    <source>
        <dbReference type="RuleBase" id="RU000589"/>
    </source>
</evidence>
<dbReference type="EC" id="3.1.1.11" evidence="5"/>
<comment type="catalytic activity">
    <reaction evidence="5">
        <text>[(1-&gt;4)-alpha-D-galacturonosyl methyl ester](n) + n H2O = [(1-&gt;4)-alpha-D-galacturonosyl](n) + n methanol + n H(+)</text>
        <dbReference type="Rhea" id="RHEA:22380"/>
        <dbReference type="Rhea" id="RHEA-COMP:14570"/>
        <dbReference type="Rhea" id="RHEA-COMP:14573"/>
        <dbReference type="ChEBI" id="CHEBI:15377"/>
        <dbReference type="ChEBI" id="CHEBI:15378"/>
        <dbReference type="ChEBI" id="CHEBI:17790"/>
        <dbReference type="ChEBI" id="CHEBI:140522"/>
        <dbReference type="ChEBI" id="CHEBI:140523"/>
        <dbReference type="EC" id="3.1.1.11"/>
    </reaction>
</comment>
<dbReference type="Proteomes" id="UP001460202">
    <property type="component" value="Unassembled WGS sequence"/>
</dbReference>
<dbReference type="InterPro" id="IPR012334">
    <property type="entry name" value="Pectin_lyas_fold"/>
</dbReference>
<feature type="signal peptide" evidence="5">
    <location>
        <begin position="1"/>
        <end position="19"/>
    </location>
</feature>
<dbReference type="InterPro" id="IPR037459">
    <property type="entry name" value="RhgT-like"/>
</dbReference>
<sequence>MKRAFLLTICLLLAFAACGGNLRVHLIGDSTCATKELSKQNPERGWGQLFQPLFDGSVTIRNHAVNGRSTKSFRDEGRWQRVCDELRPGDYVFIQFGHNDQKQVDSARYASPEQYAANLRRYADETRARGAVPVLLTPVVRRRFTDGVPDDTHAPYAAVVRRVAAEADAVLIDAERLTREWVSQLGDEASKACYMWVAPGTNPRWPDGRQDDTHFNVRGARAVARMIAAQLPELIPELGRRLKPSDFVVAQDGSGDFLSLAEAVAAVPDFCRDTTRILVCEGTYREKIVVPATKRNVVLEGRGEVKLTWDDYAAKTGPTGRPLGTSGSSTVYFGGDGWTVRNIAFENAAGRVGQAVAVQCLGTGLHFIGCRFLGNQDTLYLYGVGNRDGESVAENARIRFDDCYVEGTTDFIFGSAAALFRRCEIRSKADSYITAASTCRGQACGLIFEGCRLTAAGGVTRCWLGRPWRDHAQTVFIGCEMGAHILPEGWHDWSKPHARKTVFYAEYASEGPGAAPRSRVKWSRQLTEKEARQVLAAFEK</sequence>
<reference evidence="8 9" key="1">
    <citation type="submission" date="2024-03" db="EMBL/GenBank/DDBJ databases">
        <title>Human intestinal bacterial collection.</title>
        <authorList>
            <person name="Pauvert C."/>
            <person name="Hitch T.C.A."/>
            <person name="Clavel T."/>
        </authorList>
    </citation>
    <scope>NUCLEOTIDE SEQUENCE [LARGE SCALE GENOMIC DNA]</scope>
    <source>
        <strain evidence="8 9">CLA-KB-H122</strain>
    </source>
</reference>
<evidence type="ECO:0000256" key="2">
    <source>
        <dbReference type="ARBA" id="ARBA00022801"/>
    </source>
</evidence>
<dbReference type="Gene3D" id="3.40.50.1110">
    <property type="entry name" value="SGNH hydrolase"/>
    <property type="match status" value="1"/>
</dbReference>
<dbReference type="PANTHER" id="PTHR31321:SF57">
    <property type="entry name" value="PECTINESTERASE 53-RELATED"/>
    <property type="match status" value="1"/>
</dbReference>
<feature type="chain" id="PRO_5044971303" description="Pectinesterase" evidence="5">
    <location>
        <begin position="20"/>
        <end position="540"/>
    </location>
</feature>
<evidence type="ECO:0000313" key="8">
    <source>
        <dbReference type="EMBL" id="MEQ2545459.1"/>
    </source>
</evidence>
<dbReference type="InterPro" id="IPR013830">
    <property type="entry name" value="SGNH_hydro"/>
</dbReference>
<dbReference type="InterPro" id="IPR000070">
    <property type="entry name" value="Pectinesterase_cat"/>
</dbReference>
<dbReference type="PROSITE" id="PS51257">
    <property type="entry name" value="PROKAR_LIPOPROTEIN"/>
    <property type="match status" value="1"/>
</dbReference>
<comment type="caution">
    <text evidence="8">The sequence shown here is derived from an EMBL/GenBank/DDBJ whole genome shotgun (WGS) entry which is preliminary data.</text>
</comment>
<comment type="pathway">
    <text evidence="5">Glycan metabolism; pectin degradation; 2-dehydro-3-deoxy-D-gluconate from pectin: step 1/5.</text>
</comment>
<proteinExistence type="inferred from homology"/>
<evidence type="ECO:0000313" key="9">
    <source>
        <dbReference type="Proteomes" id="UP001460202"/>
    </source>
</evidence>
<dbReference type="Pfam" id="PF01095">
    <property type="entry name" value="Pectinesterase"/>
    <property type="match status" value="1"/>
</dbReference>
<keyword evidence="2 5" id="KW-0378">Hydrolase</keyword>
<dbReference type="Gene3D" id="2.160.20.10">
    <property type="entry name" value="Single-stranded right-handed beta-helix, Pectin lyase-like"/>
    <property type="match status" value="1"/>
</dbReference>
<evidence type="ECO:0000256" key="3">
    <source>
        <dbReference type="ARBA" id="ARBA00023085"/>
    </source>
</evidence>
<dbReference type="InterPro" id="IPR011050">
    <property type="entry name" value="Pectin_lyase_fold/virulence"/>
</dbReference>
<dbReference type="InterPro" id="IPR036514">
    <property type="entry name" value="SGNH_hydro_sf"/>
</dbReference>
<dbReference type="Pfam" id="PF13472">
    <property type="entry name" value="Lipase_GDSL_2"/>
    <property type="match status" value="1"/>
</dbReference>
<keyword evidence="9" id="KW-1185">Reference proteome</keyword>
<evidence type="ECO:0000259" key="7">
    <source>
        <dbReference type="Pfam" id="PF13472"/>
    </source>
</evidence>
<dbReference type="SUPFAM" id="SSF52266">
    <property type="entry name" value="SGNH hydrolase"/>
    <property type="match status" value="1"/>
</dbReference>
<protein>
    <recommendedName>
        <fullName evidence="5">Pectinesterase</fullName>
        <ecNumber evidence="5">3.1.1.11</ecNumber>
    </recommendedName>
</protein>
<dbReference type="RefSeq" id="WP_349094363.1">
    <property type="nucleotide sequence ID" value="NZ_JBBMFL010000013.1"/>
</dbReference>
<evidence type="ECO:0000256" key="1">
    <source>
        <dbReference type="ARBA" id="ARBA00008891"/>
    </source>
</evidence>
<name>A0ABV1GYJ1_9BACT</name>
<dbReference type="EMBL" id="JBBMFL010000013">
    <property type="protein sequence ID" value="MEQ2545459.1"/>
    <property type="molecule type" value="Genomic_DNA"/>
</dbReference>
<dbReference type="SUPFAM" id="SSF51126">
    <property type="entry name" value="Pectin lyase-like"/>
    <property type="match status" value="1"/>
</dbReference>
<dbReference type="PANTHER" id="PTHR31321">
    <property type="entry name" value="ACYL-COA THIOESTER HYDROLASE YBHC-RELATED"/>
    <property type="match status" value="1"/>
</dbReference>
<feature type="active site" evidence="4">
    <location>
        <position position="410"/>
    </location>
</feature>
<accession>A0ABV1GYJ1</accession>
<dbReference type="CDD" id="cd01821">
    <property type="entry name" value="Rhamnogalacturan_acetylesterase_like"/>
    <property type="match status" value="1"/>
</dbReference>
<comment type="similarity">
    <text evidence="1">Belongs to the pectinesterase family.</text>
</comment>